<evidence type="ECO:0000313" key="3">
    <source>
        <dbReference type="Proteomes" id="UP000241769"/>
    </source>
</evidence>
<feature type="region of interest" description="Disordered" evidence="1">
    <location>
        <begin position="137"/>
        <end position="163"/>
    </location>
</feature>
<gene>
    <name evidence="2" type="ORF">PROFUN_14630</name>
</gene>
<evidence type="ECO:0000256" key="1">
    <source>
        <dbReference type="SAM" id="MobiDB-lite"/>
    </source>
</evidence>
<comment type="caution">
    <text evidence="2">The sequence shown here is derived from an EMBL/GenBank/DDBJ whole genome shotgun (WGS) entry which is preliminary data.</text>
</comment>
<feature type="compositionally biased region" description="Low complexity" evidence="1">
    <location>
        <begin position="89"/>
        <end position="103"/>
    </location>
</feature>
<protein>
    <submittedName>
        <fullName evidence="2">Uncharacterized protein</fullName>
    </submittedName>
</protein>
<feature type="region of interest" description="Disordered" evidence="1">
    <location>
        <begin position="85"/>
        <end position="110"/>
    </location>
</feature>
<dbReference type="InParanoid" id="A0A2P6N948"/>
<dbReference type="Proteomes" id="UP000241769">
    <property type="component" value="Unassembled WGS sequence"/>
</dbReference>
<accession>A0A2P6N948</accession>
<name>A0A2P6N948_9EUKA</name>
<sequence length="410" mass="46816">MAKEEKKEGNDGKKQVRVNPVDLEEAKYYRREAAKERESAAWHRRMAYTEYLSLHQEWRMTLQHVRLQSRLEVLKSHIKTEPNFVSPTSVEVDSGSSVPSSPVNTDGGERVKRMKLFSDDSDNGRYIPESPKLLSPRHVYASESESGPASPMSTIQSSPLSVPVSRTGSQSSVVYRQEVQVCPSCVSRLSLSYEKESLRTEENREMILSQFSNEQKGESITIPQSLIEKIFDVDQLPPPTELRYLRRGFTPGFSMQSSFRKRGNNHFRSPLFEIVQPDVQLLMGETPDPLASVVFPNPRVALRSSFKTSIQISWAQVKPLLVFEDGMYMGAPLPQLMCDRFTYPCVDEESWSTDTMVIRVLAPKELPVFLLFVVDFKLKGSETLYQERFFSNAMTSDASKKRTVYMHDEE</sequence>
<dbReference type="AlphaFoldDB" id="A0A2P6N948"/>
<keyword evidence="3" id="KW-1185">Reference proteome</keyword>
<evidence type="ECO:0000313" key="2">
    <source>
        <dbReference type="EMBL" id="PRP80469.1"/>
    </source>
</evidence>
<dbReference type="EMBL" id="MDYQ01000148">
    <property type="protein sequence ID" value="PRP80469.1"/>
    <property type="molecule type" value="Genomic_DNA"/>
</dbReference>
<organism evidence="2 3">
    <name type="scientific">Planoprotostelium fungivorum</name>
    <dbReference type="NCBI Taxonomy" id="1890364"/>
    <lineage>
        <taxon>Eukaryota</taxon>
        <taxon>Amoebozoa</taxon>
        <taxon>Evosea</taxon>
        <taxon>Variosea</taxon>
        <taxon>Cavosteliida</taxon>
        <taxon>Cavosteliaceae</taxon>
        <taxon>Planoprotostelium</taxon>
    </lineage>
</organism>
<reference evidence="2 3" key="1">
    <citation type="journal article" date="2018" name="Genome Biol. Evol.">
        <title>Multiple Roots of Fruiting Body Formation in Amoebozoa.</title>
        <authorList>
            <person name="Hillmann F."/>
            <person name="Forbes G."/>
            <person name="Novohradska S."/>
            <person name="Ferling I."/>
            <person name="Riege K."/>
            <person name="Groth M."/>
            <person name="Westermann M."/>
            <person name="Marz M."/>
            <person name="Spaller T."/>
            <person name="Winckler T."/>
            <person name="Schaap P."/>
            <person name="Glockner G."/>
        </authorList>
    </citation>
    <scope>NUCLEOTIDE SEQUENCE [LARGE SCALE GENOMIC DNA]</scope>
    <source>
        <strain evidence="2 3">Jena</strain>
    </source>
</reference>
<feature type="compositionally biased region" description="Polar residues" evidence="1">
    <location>
        <begin position="143"/>
        <end position="163"/>
    </location>
</feature>
<proteinExistence type="predicted"/>